<dbReference type="AlphaFoldDB" id="A0A3M7Q6Y8"/>
<evidence type="ECO:0000256" key="1">
    <source>
        <dbReference type="SAM" id="MobiDB-lite"/>
    </source>
</evidence>
<comment type="caution">
    <text evidence="2">The sequence shown here is derived from an EMBL/GenBank/DDBJ whole genome shotgun (WGS) entry which is preliminary data.</text>
</comment>
<evidence type="ECO:0000313" key="3">
    <source>
        <dbReference type="Proteomes" id="UP000276133"/>
    </source>
</evidence>
<dbReference type="Proteomes" id="UP000276133">
    <property type="component" value="Unassembled WGS sequence"/>
</dbReference>
<gene>
    <name evidence="2" type="ORF">BpHYR1_022215</name>
</gene>
<feature type="region of interest" description="Disordered" evidence="1">
    <location>
        <begin position="107"/>
        <end position="131"/>
    </location>
</feature>
<evidence type="ECO:0000313" key="2">
    <source>
        <dbReference type="EMBL" id="RNA06974.1"/>
    </source>
</evidence>
<protein>
    <submittedName>
        <fullName evidence="2">Uncharacterized protein</fullName>
    </submittedName>
</protein>
<dbReference type="OrthoDB" id="10575636at2759"/>
<accession>A0A3M7Q6Y8</accession>
<feature type="compositionally biased region" description="Low complexity" evidence="1">
    <location>
        <begin position="37"/>
        <end position="47"/>
    </location>
</feature>
<feature type="region of interest" description="Disordered" evidence="1">
    <location>
        <begin position="29"/>
        <end position="48"/>
    </location>
</feature>
<dbReference type="EMBL" id="REGN01007211">
    <property type="protein sequence ID" value="RNA06974.1"/>
    <property type="molecule type" value="Genomic_DNA"/>
</dbReference>
<keyword evidence="3" id="KW-1185">Reference proteome</keyword>
<reference evidence="2 3" key="1">
    <citation type="journal article" date="2018" name="Sci. Rep.">
        <title>Genomic signatures of local adaptation to the degree of environmental predictability in rotifers.</title>
        <authorList>
            <person name="Franch-Gras L."/>
            <person name="Hahn C."/>
            <person name="Garcia-Roger E.M."/>
            <person name="Carmona M.J."/>
            <person name="Serra M."/>
            <person name="Gomez A."/>
        </authorList>
    </citation>
    <scope>NUCLEOTIDE SEQUENCE [LARGE SCALE GENOMIC DNA]</scope>
    <source>
        <strain evidence="2">HYR1</strain>
    </source>
</reference>
<proteinExistence type="predicted"/>
<name>A0A3M7Q6Y8_BRAPC</name>
<sequence>MNLLVILMDSGGRVQSGIEAALGRRQQVIRQTRAHSSRSSMPSLSQSDNRHTLANTELGNFDLTSSALAAAPLTLPPTGAKSSNSASYSARSLSTGHTCSPMPAFTPSVWPMPNGPSESSNAPPLTPPGDSIRTDPIFVSCGECPESRQAKCCALGVSCLLAEHGRHFVLQLGDDVRVYLGETGALYQVVELAQGGVLGQALQVAEQVLGLELEEAAQSVVVERPVPERADVDAGDLGRVQYFAERPHERAVHSHQLLMVDHVGLVEHDADFFVVAAQHLDRPLELVGYVEFVRVEQKQDAVAAFREPLEDGRVVVAAVEPLFFAGQNARRVDERDALEHLVVELRALEAVEKSVAEFGQGLEVFFWVDDERVARYDVFVLVVHHGYERVGGGLGPDPDAREIRLEQVADERGLARRVLAHQQHHRLRLEVRVVQHWRMKLVEFVRLLERKQFGTVDFFEAVDHRVERLARLFVSVKVLQHTSF</sequence>
<organism evidence="2 3">
    <name type="scientific">Brachionus plicatilis</name>
    <name type="common">Marine rotifer</name>
    <name type="synonym">Brachionus muelleri</name>
    <dbReference type="NCBI Taxonomy" id="10195"/>
    <lineage>
        <taxon>Eukaryota</taxon>
        <taxon>Metazoa</taxon>
        <taxon>Spiralia</taxon>
        <taxon>Gnathifera</taxon>
        <taxon>Rotifera</taxon>
        <taxon>Eurotatoria</taxon>
        <taxon>Monogononta</taxon>
        <taxon>Pseudotrocha</taxon>
        <taxon>Ploima</taxon>
        <taxon>Brachionidae</taxon>
        <taxon>Brachionus</taxon>
    </lineage>
</organism>